<evidence type="ECO:0000256" key="1">
    <source>
        <dbReference type="SAM" id="Phobius"/>
    </source>
</evidence>
<protein>
    <submittedName>
        <fullName evidence="3">Predicted membrane protein</fullName>
    </submittedName>
</protein>
<dbReference type="EMBL" id="FP929052">
    <property type="protein sequence ID" value="CBL16957.1"/>
    <property type="molecule type" value="Genomic_DNA"/>
</dbReference>
<reference evidence="3" key="2">
    <citation type="submission" date="2010-03" db="EMBL/GenBank/DDBJ databases">
        <authorList>
            <person name="Pajon A."/>
        </authorList>
    </citation>
    <scope>NUCLEOTIDE SEQUENCE</scope>
    <source>
        <strain evidence="3">Type strain: 18P13</strain>
    </source>
</reference>
<keyword evidence="1" id="KW-0472">Membrane</keyword>
<feature type="transmembrane region" description="Helical" evidence="1">
    <location>
        <begin position="153"/>
        <end position="173"/>
    </location>
</feature>
<dbReference type="STRING" id="213810.RUM_07640"/>
<feature type="transmembrane region" description="Helical" evidence="1">
    <location>
        <begin position="118"/>
        <end position="141"/>
    </location>
</feature>
<sequence length="202" mass="21982">MNQTEWITALRQALRGLPREDVERSVGFYEEAIQDRMEEGCTEEEAVAAIGTPRDIADQILAEIPLTKLVRKKVAPTRAFRPWEIILLILGAPLWLPLLLAAVSVFLAIYIALWSVILSLYAVDLSVAACGIAGIVGTFLYGYLSGGHIAGSLLFLGAGLLCSGIALFLVFGFNQAARGILLLSKQFMLCIKALFKKKEEAA</sequence>
<evidence type="ECO:0000259" key="2">
    <source>
        <dbReference type="PROSITE" id="PS50003"/>
    </source>
</evidence>
<dbReference type="PATRIC" id="fig|213810.4.peg.679"/>
<dbReference type="KEGG" id="rch:RUM_07640"/>
<dbReference type="InterPro" id="IPR001849">
    <property type="entry name" value="PH_domain"/>
</dbReference>
<dbReference type="InterPro" id="IPR036259">
    <property type="entry name" value="MFS_trans_sf"/>
</dbReference>
<evidence type="ECO:0000313" key="4">
    <source>
        <dbReference type="Proteomes" id="UP000007054"/>
    </source>
</evidence>
<accession>D4LBG2</accession>
<dbReference type="Proteomes" id="UP000007054">
    <property type="component" value="Chromosome"/>
</dbReference>
<name>D4LBG2_RUMC1</name>
<evidence type="ECO:0000313" key="3">
    <source>
        <dbReference type="EMBL" id="CBL16957.1"/>
    </source>
</evidence>
<keyword evidence="4" id="KW-1185">Reference proteome</keyword>
<feature type="transmembrane region" description="Helical" evidence="1">
    <location>
        <begin position="85"/>
        <end position="112"/>
    </location>
</feature>
<dbReference type="HOGENOM" id="CLU_080365_1_0_9"/>
<dbReference type="RefSeq" id="WP_015557864.1">
    <property type="nucleotide sequence ID" value="NC_021039.1"/>
</dbReference>
<organism evidence="3 4">
    <name type="scientific">Ruminococcus champanellensis (strain DSM 18848 / JCM 17042 / KCTC 15320 / 18P13)</name>
    <dbReference type="NCBI Taxonomy" id="213810"/>
    <lineage>
        <taxon>Bacteria</taxon>
        <taxon>Bacillati</taxon>
        <taxon>Bacillota</taxon>
        <taxon>Clostridia</taxon>
        <taxon>Eubacteriales</taxon>
        <taxon>Oscillospiraceae</taxon>
        <taxon>Ruminococcus</taxon>
    </lineage>
</organism>
<keyword evidence="1" id="KW-1133">Transmembrane helix</keyword>
<keyword evidence="1" id="KW-0812">Transmembrane</keyword>
<dbReference type="PROSITE" id="PS50003">
    <property type="entry name" value="PH_DOMAIN"/>
    <property type="match status" value="1"/>
</dbReference>
<dbReference type="BioCyc" id="RCHA213810:RUM_RS03680-MONOMER"/>
<dbReference type="GeneID" id="83155551"/>
<reference evidence="3" key="1">
    <citation type="submission" date="2010-03" db="EMBL/GenBank/DDBJ databases">
        <title>The genome sequence of Ruminococcus sp. 18P13.</title>
        <authorList>
            <consortium name="metaHIT consortium -- http://www.metahit.eu/"/>
            <person name="Pajon A."/>
            <person name="Turner K."/>
            <person name="Parkhill J."/>
            <person name="Bernalier A."/>
        </authorList>
    </citation>
    <scope>NUCLEOTIDE SEQUENCE [LARGE SCALE GENOMIC DNA]</scope>
    <source>
        <strain evidence="3">Type strain: 18P13</strain>
    </source>
</reference>
<proteinExistence type="predicted"/>
<dbReference type="OrthoDB" id="9804829at2"/>
<gene>
    <name evidence="3" type="ordered locus">RUM_07640</name>
</gene>
<dbReference type="AlphaFoldDB" id="D4LBG2"/>
<dbReference type="Pfam" id="PF22564">
    <property type="entry name" value="HAAS"/>
    <property type="match status" value="1"/>
</dbReference>
<feature type="domain" description="PH" evidence="2">
    <location>
        <begin position="1"/>
        <end position="15"/>
    </location>
</feature>
<dbReference type="SUPFAM" id="SSF103473">
    <property type="entry name" value="MFS general substrate transporter"/>
    <property type="match status" value="1"/>
</dbReference>